<keyword evidence="4" id="KW-1185">Reference proteome</keyword>
<dbReference type="Proteomes" id="UP000692954">
    <property type="component" value="Unassembled WGS sequence"/>
</dbReference>
<feature type="coiled-coil region" evidence="1">
    <location>
        <begin position="454"/>
        <end position="551"/>
    </location>
</feature>
<evidence type="ECO:0000313" key="3">
    <source>
        <dbReference type="EMBL" id="CAD8109785.1"/>
    </source>
</evidence>
<proteinExistence type="predicted"/>
<keyword evidence="2" id="KW-0812">Transmembrane</keyword>
<keyword evidence="1" id="KW-0175">Coiled coil</keyword>
<protein>
    <recommendedName>
        <fullName evidence="5">Transmembrane protein</fullName>
    </recommendedName>
</protein>
<name>A0A8S1Q468_9CILI</name>
<evidence type="ECO:0000256" key="2">
    <source>
        <dbReference type="SAM" id="Phobius"/>
    </source>
</evidence>
<keyword evidence="2" id="KW-1133">Transmembrane helix</keyword>
<feature type="transmembrane region" description="Helical" evidence="2">
    <location>
        <begin position="313"/>
        <end position="333"/>
    </location>
</feature>
<reference evidence="3" key="1">
    <citation type="submission" date="2021-01" db="EMBL/GenBank/DDBJ databases">
        <authorList>
            <consortium name="Genoscope - CEA"/>
            <person name="William W."/>
        </authorList>
    </citation>
    <scope>NUCLEOTIDE SEQUENCE</scope>
</reference>
<dbReference type="AlphaFoldDB" id="A0A8S1Q468"/>
<evidence type="ECO:0000256" key="1">
    <source>
        <dbReference type="SAM" id="Coils"/>
    </source>
</evidence>
<evidence type="ECO:0008006" key="5">
    <source>
        <dbReference type="Google" id="ProtNLM"/>
    </source>
</evidence>
<accession>A0A8S1Q468</accession>
<dbReference type="EMBL" id="CAJJDN010000094">
    <property type="protein sequence ID" value="CAD8109785.1"/>
    <property type="molecule type" value="Genomic_DNA"/>
</dbReference>
<organism evidence="3 4">
    <name type="scientific">Paramecium sonneborni</name>
    <dbReference type="NCBI Taxonomy" id="65129"/>
    <lineage>
        <taxon>Eukaryota</taxon>
        <taxon>Sar</taxon>
        <taxon>Alveolata</taxon>
        <taxon>Ciliophora</taxon>
        <taxon>Intramacronucleata</taxon>
        <taxon>Oligohymenophorea</taxon>
        <taxon>Peniculida</taxon>
        <taxon>Parameciidae</taxon>
        <taxon>Paramecium</taxon>
    </lineage>
</organism>
<gene>
    <name evidence="3" type="ORF">PSON_ATCC_30995.1.T0940119</name>
</gene>
<sequence length="725" mass="84682">MSNRNTKSKSPNIKKQQNFDKDLIKYLILQKITKPSVPAEMITKTQTDEDSELNQFRQEIEIKFKKCKINQQFKFPKENYESSSDNSLSSLKDVTLYQLNHNNLQSITDATQPQFIKLLNQKLIKLTDLIQNETSNENPILNLNYSRLQKLRVQNLSNTSITEQIDLTVTSQGRESMTQKHNFNIGFRATPTLSKEKKNPPKKILNIEQQKLLNNAINNPFHIRNNQGNKSLLNNTVYAQDKKNIENIRIKTEYNDQESNLSHFYLLSKSRNKYKNQKIRFLLKPQNVKLYNRQSYVRKVKRHKECQKLKQKLLKLILIIYQQFVLFSLLHSYSIAIIQINKIYVQIINNSKNYIDQKDVVKNGFVINQYKMKTFFGFTLLYLILANQGIQSIQQEKLHPISKIILGLSEVQSKDFNFQQLFVSLDELADSFQKRVNDENTTYEQDQQSYFSDVQFYENQINDFKNKIAQLEIDIKELNDEGLRLQAFLTEANQDLSDAIKLVTQKEQQINSDNSVFEQQNQEYADTINVLDQAITLLNEIKDEASLIQKQQHIKEVSQNMHKSMKKLSSKRVFYQPLVNVLTQLSQNNYVDQENLNKVINFMSQLRQNLIDAQISLQNQHESQSKLQQDILSETQAKVSEIQDFLIPLLETEISIKQIEVRALNSILQDAQSNLVEAQDNLVATQNRWIERTATHNNLLQQYNNELLAIKDAENALKKGGIFRQ</sequence>
<feature type="coiled-coil region" evidence="1">
    <location>
        <begin position="661"/>
        <end position="716"/>
    </location>
</feature>
<keyword evidence="2" id="KW-0472">Membrane</keyword>
<evidence type="ECO:0000313" key="4">
    <source>
        <dbReference type="Proteomes" id="UP000692954"/>
    </source>
</evidence>
<comment type="caution">
    <text evidence="3">The sequence shown here is derived from an EMBL/GenBank/DDBJ whole genome shotgun (WGS) entry which is preliminary data.</text>
</comment>